<dbReference type="InterPro" id="IPR020579">
    <property type="entry name" value="Exonuc_VII_lsu_C"/>
</dbReference>
<dbReference type="InterPro" id="IPR003753">
    <property type="entry name" value="Exonuc_VII_L"/>
</dbReference>
<comment type="caution">
    <text evidence="2">The sequence shown here is derived from an EMBL/GenBank/DDBJ whole genome shotgun (WGS) entry which is preliminary data.</text>
</comment>
<sequence>MLADPVRMVTTRAEEVHRARLALRRDITRMVTVETERVGHLSARLATLGPAATLARGYAVVQVLGEDDAATEVLRSVDDAPAGARLRVRVADGAITATSEGRTDG</sequence>
<protein>
    <recommendedName>
        <fullName evidence="1">Exonuclease VII large subunit C-terminal domain-containing protein</fullName>
    </recommendedName>
</protein>
<proteinExistence type="predicted"/>
<evidence type="ECO:0000259" key="1">
    <source>
        <dbReference type="Pfam" id="PF02601"/>
    </source>
</evidence>
<dbReference type="AlphaFoldDB" id="A0A1A3CRU5"/>
<accession>A0A1A3CRU5</accession>
<dbReference type="GO" id="GO:0008855">
    <property type="term" value="F:exodeoxyribonuclease VII activity"/>
    <property type="evidence" value="ECO:0007669"/>
    <property type="project" value="InterPro"/>
</dbReference>
<dbReference type="EMBL" id="LZKQ01000054">
    <property type="protein sequence ID" value="OBI89584.1"/>
    <property type="molecule type" value="Genomic_DNA"/>
</dbReference>
<feature type="domain" description="Exonuclease VII large subunit C-terminal" evidence="1">
    <location>
        <begin position="6"/>
        <end position="97"/>
    </location>
</feature>
<evidence type="ECO:0000313" key="2">
    <source>
        <dbReference type="EMBL" id="OBI89584.1"/>
    </source>
</evidence>
<dbReference type="Pfam" id="PF02601">
    <property type="entry name" value="Exonuc_VII_L"/>
    <property type="match status" value="1"/>
</dbReference>
<name>A0A1A3CRU5_MYCAS</name>
<dbReference type="PANTHER" id="PTHR30008:SF0">
    <property type="entry name" value="EXODEOXYRIBONUCLEASE 7 LARGE SUBUNIT"/>
    <property type="match status" value="1"/>
</dbReference>
<evidence type="ECO:0000313" key="3">
    <source>
        <dbReference type="Proteomes" id="UP000093795"/>
    </source>
</evidence>
<dbReference type="Proteomes" id="UP000093795">
    <property type="component" value="Unassembled WGS sequence"/>
</dbReference>
<reference evidence="2 3" key="1">
    <citation type="submission" date="2016-06" db="EMBL/GenBank/DDBJ databases">
        <authorList>
            <person name="Kjaerup R.B."/>
            <person name="Dalgaard T.S."/>
            <person name="Juul-Madsen H.R."/>
        </authorList>
    </citation>
    <scope>NUCLEOTIDE SEQUENCE [LARGE SCALE GENOMIC DNA]</scope>
    <source>
        <strain evidence="2 3">1081914.2</strain>
    </source>
</reference>
<dbReference type="GO" id="GO:0006308">
    <property type="term" value="P:DNA catabolic process"/>
    <property type="evidence" value="ECO:0007669"/>
    <property type="project" value="InterPro"/>
</dbReference>
<dbReference type="PANTHER" id="PTHR30008">
    <property type="entry name" value="EXODEOXYRIBONUCLEASE 7 LARGE SUBUNIT"/>
    <property type="match status" value="1"/>
</dbReference>
<dbReference type="GO" id="GO:0009318">
    <property type="term" value="C:exodeoxyribonuclease VII complex"/>
    <property type="evidence" value="ECO:0007669"/>
    <property type="project" value="InterPro"/>
</dbReference>
<organism evidence="2 3">
    <name type="scientific">Mycobacterium asiaticum</name>
    <dbReference type="NCBI Taxonomy" id="1790"/>
    <lineage>
        <taxon>Bacteria</taxon>
        <taxon>Bacillati</taxon>
        <taxon>Actinomycetota</taxon>
        <taxon>Actinomycetes</taxon>
        <taxon>Mycobacteriales</taxon>
        <taxon>Mycobacteriaceae</taxon>
        <taxon>Mycobacterium</taxon>
    </lineage>
</organism>
<gene>
    <name evidence="2" type="ORF">A9X01_13595</name>
</gene>